<reference evidence="1 2" key="1">
    <citation type="submission" date="2018-06" db="EMBL/GenBank/DDBJ databases">
        <title>Genomic Encyclopedia of Archaeal and Bacterial Type Strains, Phase II (KMG-II): from individual species to whole genera.</title>
        <authorList>
            <person name="Goeker M."/>
        </authorList>
    </citation>
    <scope>NUCLEOTIDE SEQUENCE [LARGE SCALE GENOMIC DNA]</scope>
    <source>
        <strain evidence="1 2">DSM 19830</strain>
    </source>
</reference>
<dbReference type="RefSeq" id="WP_111322826.1">
    <property type="nucleotide sequence ID" value="NZ_QKZT01000026.1"/>
</dbReference>
<proteinExistence type="predicted"/>
<organism evidence="1 2">
    <name type="scientific">Algoriphagus chordae</name>
    <dbReference type="NCBI Taxonomy" id="237019"/>
    <lineage>
        <taxon>Bacteria</taxon>
        <taxon>Pseudomonadati</taxon>
        <taxon>Bacteroidota</taxon>
        <taxon>Cytophagia</taxon>
        <taxon>Cytophagales</taxon>
        <taxon>Cyclobacteriaceae</taxon>
        <taxon>Algoriphagus</taxon>
    </lineage>
</organism>
<dbReference type="AlphaFoldDB" id="A0A2W7QTQ9"/>
<keyword evidence="2" id="KW-1185">Reference proteome</keyword>
<gene>
    <name evidence="1" type="ORF">LV85_04055</name>
</gene>
<dbReference type="OrthoDB" id="815690at2"/>
<evidence type="ECO:0008006" key="3">
    <source>
        <dbReference type="Google" id="ProtNLM"/>
    </source>
</evidence>
<accession>A0A2W7QTQ9</accession>
<sequence>MKRLSLLALIASIWGCTEERFSSVLKYQISISEEVALDFSEVGMSSEVPFSISPLDNNNESFLVFNNFFRRLDTVFFSLENNRIVSGLEVSKEGPGGIPSFDIFSYNKYIGVIYMNGNSFFYNKDDYTVKLNMTNELDNGSSSIKSIYGADRRNGTFQISSDLGSYFSIIIHDNDTNVHSLMSYDFDSKNFHDLPFSFDDDQMMKQDIQFKNGSVTIRNTYAPYLTVFDSLLIISYPFFNKISVLNLEDNKQSDYLFESELFKTQKDLPVKTDNSDYEKFSEEFTKWNNDVHYASISRLNDKLIYRMVFENLGSSKVYLELFNNSFDKVGEFDLTALQPDLKWFHITVEGKILIQSSKDPDEDIFKYYLISVDEL</sequence>
<dbReference type="EMBL" id="QKZT01000026">
    <property type="protein sequence ID" value="PZX47097.1"/>
    <property type="molecule type" value="Genomic_DNA"/>
</dbReference>
<evidence type="ECO:0000313" key="1">
    <source>
        <dbReference type="EMBL" id="PZX47097.1"/>
    </source>
</evidence>
<dbReference type="Proteomes" id="UP000248882">
    <property type="component" value="Unassembled WGS sequence"/>
</dbReference>
<name>A0A2W7QTQ9_9BACT</name>
<evidence type="ECO:0000313" key="2">
    <source>
        <dbReference type="Proteomes" id="UP000248882"/>
    </source>
</evidence>
<protein>
    <recommendedName>
        <fullName evidence="3">TolB-like protein</fullName>
    </recommendedName>
</protein>
<comment type="caution">
    <text evidence="1">The sequence shown here is derived from an EMBL/GenBank/DDBJ whole genome shotgun (WGS) entry which is preliminary data.</text>
</comment>